<evidence type="ECO:0000259" key="4">
    <source>
        <dbReference type="SMART" id="SM00382"/>
    </source>
</evidence>
<dbReference type="InterPro" id="IPR047661">
    <property type="entry name" value="IstB"/>
</dbReference>
<dbReference type="Gene3D" id="3.40.50.300">
    <property type="entry name" value="P-loop containing nucleotide triphosphate hydrolases"/>
    <property type="match status" value="1"/>
</dbReference>
<dbReference type="KEGG" id="ddu:GF1_03620"/>
<keyword evidence="2" id="KW-0547">Nucleotide-binding</keyword>
<evidence type="ECO:0000256" key="2">
    <source>
        <dbReference type="ARBA" id="ARBA00022741"/>
    </source>
</evidence>
<dbReference type="Proteomes" id="UP001063350">
    <property type="component" value="Chromosome"/>
</dbReference>
<dbReference type="CDD" id="cd00009">
    <property type="entry name" value="AAA"/>
    <property type="match status" value="1"/>
</dbReference>
<dbReference type="InterPro" id="IPR027417">
    <property type="entry name" value="P-loop_NTPase"/>
</dbReference>
<organism evidence="5 6">
    <name type="scientific">Desulfolithobacter dissulfuricans</name>
    <dbReference type="NCBI Taxonomy" id="2795293"/>
    <lineage>
        <taxon>Bacteria</taxon>
        <taxon>Pseudomonadati</taxon>
        <taxon>Thermodesulfobacteriota</taxon>
        <taxon>Desulfobulbia</taxon>
        <taxon>Desulfobulbales</taxon>
        <taxon>Desulfobulbaceae</taxon>
        <taxon>Desulfolithobacter</taxon>
    </lineage>
</organism>
<protein>
    <submittedName>
        <fullName evidence="5">ATPase AAA</fullName>
    </submittedName>
</protein>
<dbReference type="Pfam" id="PF01695">
    <property type="entry name" value="IstB_IS21"/>
    <property type="match status" value="1"/>
</dbReference>
<dbReference type="PANTHER" id="PTHR30050:SF4">
    <property type="entry name" value="ATP-BINDING PROTEIN RV3427C IN INSERTION SEQUENCE-RELATED"/>
    <property type="match status" value="1"/>
</dbReference>
<comment type="similarity">
    <text evidence="1">Belongs to the IS21/IS1162 putative ATP-binding protein family.</text>
</comment>
<dbReference type="SMART" id="SM00382">
    <property type="entry name" value="AAA"/>
    <property type="match status" value="1"/>
</dbReference>
<dbReference type="GO" id="GO:0005524">
    <property type="term" value="F:ATP binding"/>
    <property type="evidence" value="ECO:0007669"/>
    <property type="project" value="UniProtKB-KW"/>
</dbReference>
<reference evidence="5" key="1">
    <citation type="submission" date="2020-12" db="EMBL/GenBank/DDBJ databases">
        <title>Desulfobium dissulfuricans gen. nov., sp. nov., a novel mesophilic, sulfate-reducing bacterium isolated from a deep-sea hydrothermal vent.</title>
        <authorList>
            <person name="Hashimoto Y."/>
            <person name="Tame A."/>
            <person name="Sawayama S."/>
            <person name="Miyazaki J."/>
            <person name="Takai K."/>
            <person name="Nakagawa S."/>
        </authorList>
    </citation>
    <scope>NUCLEOTIDE SEQUENCE</scope>
    <source>
        <strain evidence="5">GF1</strain>
    </source>
</reference>
<feature type="domain" description="AAA+ ATPase" evidence="4">
    <location>
        <begin position="101"/>
        <end position="228"/>
    </location>
</feature>
<gene>
    <name evidence="5" type="ORF">GF1_03620</name>
</gene>
<accession>A0A915U8G5</accession>
<name>A0A915U8G5_9BACT</name>
<evidence type="ECO:0000313" key="5">
    <source>
        <dbReference type="EMBL" id="BCO07986.1"/>
    </source>
</evidence>
<dbReference type="InterPro" id="IPR003593">
    <property type="entry name" value="AAA+_ATPase"/>
</dbReference>
<dbReference type="AlphaFoldDB" id="A0A915U8G5"/>
<proteinExistence type="inferred from homology"/>
<dbReference type="PIRSF" id="PIRSF003073">
    <property type="entry name" value="DNAC_TnpB_IstB"/>
    <property type="match status" value="1"/>
</dbReference>
<dbReference type="InterPro" id="IPR002611">
    <property type="entry name" value="IstB_ATP-bd"/>
</dbReference>
<evidence type="ECO:0000313" key="6">
    <source>
        <dbReference type="Proteomes" id="UP001063350"/>
    </source>
</evidence>
<dbReference type="EMBL" id="AP024233">
    <property type="protein sequence ID" value="BCO07986.1"/>
    <property type="molecule type" value="Genomic_DNA"/>
</dbReference>
<sequence length="260" mass="29839">MEQLTSERLQDNLARLKLSRAAEVLDTVVQQAKEEKSSYVAFLDHLLEEEVAAKEKRRIQTAMKTAGLPSAKTIEEYDFSFHPQLDKGSVMELFDLSFITNKENVIFLGPPGVGKTHLAISLAIKACHHGFKVYFTTMDTLIKKLKEGATRQKAYLSSSLVIVDEVGYLPVSTQEAYLFFQFVSHRYERNSTIITSNKSFGDWQELFGDPVIATAILDRLLHHCRVINIKGHSYRLRGTRFQNRFSRNRNRKTRSMIHRL</sequence>
<keyword evidence="3" id="KW-0067">ATP-binding</keyword>
<dbReference type="RefSeq" id="WP_267927920.1">
    <property type="nucleotide sequence ID" value="NZ_AP024233.1"/>
</dbReference>
<dbReference type="SUPFAM" id="SSF52540">
    <property type="entry name" value="P-loop containing nucleoside triphosphate hydrolases"/>
    <property type="match status" value="1"/>
</dbReference>
<evidence type="ECO:0000256" key="3">
    <source>
        <dbReference type="ARBA" id="ARBA00022840"/>
    </source>
</evidence>
<dbReference type="InterPro" id="IPR028350">
    <property type="entry name" value="DNAC/IstB-like"/>
</dbReference>
<keyword evidence="6" id="KW-1185">Reference proteome</keyword>
<dbReference type="NCBIfam" id="NF038214">
    <property type="entry name" value="IS21_help_AAA"/>
    <property type="match status" value="1"/>
</dbReference>
<evidence type="ECO:0000256" key="1">
    <source>
        <dbReference type="ARBA" id="ARBA00008059"/>
    </source>
</evidence>
<dbReference type="GO" id="GO:0006260">
    <property type="term" value="P:DNA replication"/>
    <property type="evidence" value="ECO:0007669"/>
    <property type="project" value="TreeGrafter"/>
</dbReference>
<dbReference type="PANTHER" id="PTHR30050">
    <property type="entry name" value="CHROMOSOMAL REPLICATION INITIATOR PROTEIN DNAA"/>
    <property type="match status" value="1"/>
</dbReference>